<protein>
    <recommendedName>
        <fullName evidence="5">Lipoprotein</fullName>
    </recommendedName>
</protein>
<dbReference type="STRING" id="1246995.AFR_31510"/>
<dbReference type="PATRIC" id="fig|1246995.3.peg.6378"/>
<dbReference type="RefSeq" id="WP_023560895.1">
    <property type="nucleotide sequence ID" value="NC_022657.1"/>
</dbReference>
<feature type="chain" id="PRO_5039087285" description="Lipoprotein" evidence="2">
    <location>
        <begin position="23"/>
        <end position="177"/>
    </location>
</feature>
<dbReference type="PROSITE" id="PS51257">
    <property type="entry name" value="PROKAR_LIPOPROTEIN"/>
    <property type="match status" value="1"/>
</dbReference>
<feature type="region of interest" description="Disordered" evidence="1">
    <location>
        <begin position="27"/>
        <end position="71"/>
    </location>
</feature>
<feature type="signal peptide" evidence="2">
    <location>
        <begin position="1"/>
        <end position="22"/>
    </location>
</feature>
<evidence type="ECO:0000256" key="2">
    <source>
        <dbReference type="SAM" id="SignalP"/>
    </source>
</evidence>
<organism evidence="3 4">
    <name type="scientific">Actinoplanes friuliensis DSM 7358</name>
    <dbReference type="NCBI Taxonomy" id="1246995"/>
    <lineage>
        <taxon>Bacteria</taxon>
        <taxon>Bacillati</taxon>
        <taxon>Actinomycetota</taxon>
        <taxon>Actinomycetes</taxon>
        <taxon>Micromonosporales</taxon>
        <taxon>Micromonosporaceae</taxon>
        <taxon>Actinoplanes</taxon>
    </lineage>
</organism>
<evidence type="ECO:0000313" key="3">
    <source>
        <dbReference type="EMBL" id="AGZ44562.1"/>
    </source>
</evidence>
<dbReference type="KEGG" id="afs:AFR_31510"/>
<evidence type="ECO:0008006" key="5">
    <source>
        <dbReference type="Google" id="ProtNLM"/>
    </source>
</evidence>
<feature type="region of interest" description="Disordered" evidence="1">
    <location>
        <begin position="148"/>
        <end position="177"/>
    </location>
</feature>
<gene>
    <name evidence="3" type="ORF">AFR_31510</name>
</gene>
<feature type="compositionally biased region" description="Acidic residues" evidence="1">
    <location>
        <begin position="57"/>
        <end position="70"/>
    </location>
</feature>
<feature type="compositionally biased region" description="Low complexity" evidence="1">
    <location>
        <begin position="35"/>
        <end position="56"/>
    </location>
</feature>
<dbReference type="HOGENOM" id="CLU_1514776_0_0_11"/>
<name>U5W6E6_9ACTN</name>
<keyword evidence="2" id="KW-0732">Signal</keyword>
<proteinExistence type="predicted"/>
<keyword evidence="4" id="KW-1185">Reference proteome</keyword>
<dbReference type="AlphaFoldDB" id="U5W6E6"/>
<reference evidence="3 4" key="1">
    <citation type="journal article" date="2014" name="J. Biotechnol.">
        <title>Complete genome sequence of the actinobacterium Actinoplanes friuliensis HAG 010964, producer of the lipopeptide antibiotic friulimycin.</title>
        <authorList>
            <person name="Ruckert C."/>
            <person name="Szczepanowski R."/>
            <person name="Albersmeier A."/>
            <person name="Goesmann A."/>
            <person name="Fischer N."/>
            <person name="Steinkamper A."/>
            <person name="Puhler A."/>
            <person name="Biener R."/>
            <person name="Schwartz D."/>
            <person name="Kalinowski J."/>
        </authorList>
    </citation>
    <scope>NUCLEOTIDE SEQUENCE [LARGE SCALE GENOMIC DNA]</scope>
    <source>
        <strain evidence="3 4">DSM 7358</strain>
    </source>
</reference>
<accession>U5W6E6</accession>
<evidence type="ECO:0000256" key="1">
    <source>
        <dbReference type="SAM" id="MobiDB-lite"/>
    </source>
</evidence>
<evidence type="ECO:0000313" key="4">
    <source>
        <dbReference type="Proteomes" id="UP000017746"/>
    </source>
</evidence>
<sequence>MTSRNVALTAAFLGLAAGGTAACDNTLQEEKGYPSDSTTYSSTGDTSSSSSSSSSSDDGDDYVEEEDEGADQVFYCADEEGVITAAAHCKDPDSTSSYFLWHSSTYARGLKPGTRLDGGEGFPAGDREMRRSFKLPSVGTVKNGTVKTNVVGRSSGSTSGTSSGGSDFSGFTGSSGG</sequence>
<dbReference type="Proteomes" id="UP000017746">
    <property type="component" value="Chromosome"/>
</dbReference>
<dbReference type="EMBL" id="CP006272">
    <property type="protein sequence ID" value="AGZ44562.1"/>
    <property type="molecule type" value="Genomic_DNA"/>
</dbReference>